<protein>
    <submittedName>
        <fullName evidence="1">Uncharacterized protein</fullName>
    </submittedName>
</protein>
<name>A0ABQ4P0B6_SHECO</name>
<dbReference type="Proteomes" id="UP000773469">
    <property type="component" value="Unassembled WGS sequence"/>
</dbReference>
<evidence type="ECO:0000313" key="2">
    <source>
        <dbReference type="Proteomes" id="UP000773469"/>
    </source>
</evidence>
<gene>
    <name evidence="1" type="ORF">TUM3794_20010</name>
</gene>
<organism evidence="1 2">
    <name type="scientific">Shewanella colwelliana</name>
    <name type="common">Alteromonas colwelliana</name>
    <dbReference type="NCBI Taxonomy" id="23"/>
    <lineage>
        <taxon>Bacteria</taxon>
        <taxon>Pseudomonadati</taxon>
        <taxon>Pseudomonadota</taxon>
        <taxon>Gammaproteobacteria</taxon>
        <taxon>Alteromonadales</taxon>
        <taxon>Shewanellaceae</taxon>
        <taxon>Shewanella</taxon>
    </lineage>
</organism>
<evidence type="ECO:0000313" key="1">
    <source>
        <dbReference type="EMBL" id="GIU40919.1"/>
    </source>
</evidence>
<accession>A0ABQ4P0B6</accession>
<proteinExistence type="predicted"/>
<dbReference type="EMBL" id="BPEU01000013">
    <property type="protein sequence ID" value="GIU40919.1"/>
    <property type="molecule type" value="Genomic_DNA"/>
</dbReference>
<comment type="caution">
    <text evidence="1">The sequence shown here is derived from an EMBL/GenBank/DDBJ whole genome shotgun (WGS) entry which is preliminary data.</text>
</comment>
<dbReference type="RefSeq" id="WP_220756884.1">
    <property type="nucleotide sequence ID" value="NZ_BPEU01000013.1"/>
</dbReference>
<reference evidence="1 2" key="1">
    <citation type="submission" date="2021-05" db="EMBL/GenBank/DDBJ databases">
        <title>Molecular characterization for Shewanella algae harboring chromosomal blaOXA-55-like strains isolated from clinical and environment sample.</title>
        <authorList>
            <person name="Ohama Y."/>
            <person name="Aoki K."/>
            <person name="Harada S."/>
            <person name="Moriya K."/>
            <person name="Ishii Y."/>
            <person name="Tateda K."/>
        </authorList>
    </citation>
    <scope>NUCLEOTIDE SEQUENCE [LARGE SCALE GENOMIC DNA]</scope>
    <source>
        <strain evidence="1 2">MBTL60-118</strain>
    </source>
</reference>
<sequence>MKAKVTAFLPEKLSQEEMSWLIHFRKAKSVNTLELMAERAERDNAGNFRVLDDINMGFCAREQEILHLQ</sequence>
<keyword evidence="2" id="KW-1185">Reference proteome</keyword>